<dbReference type="InterPro" id="IPR055170">
    <property type="entry name" value="GFO_IDH_MocA-like_dom"/>
</dbReference>
<protein>
    <submittedName>
        <fullName evidence="3">Putative dehydrogenase</fullName>
    </submittedName>
</protein>
<dbReference type="InterPro" id="IPR052515">
    <property type="entry name" value="Gfo/Idh/MocA_Oxidoreductase"/>
</dbReference>
<evidence type="ECO:0000259" key="2">
    <source>
        <dbReference type="Pfam" id="PF22725"/>
    </source>
</evidence>
<dbReference type="SUPFAM" id="SSF55347">
    <property type="entry name" value="Glyceraldehyde-3-phosphate dehydrogenase-like, C-terminal domain"/>
    <property type="match status" value="1"/>
</dbReference>
<sequence>MRMESDMSIKTVAIVGCGIGRSHIVEGYLPHPDKFRIAAICDLNEERLKAVGDEFGIVKRTTSFTELLADEEIDIIDICTPPGIHREQVVAALAAGKHVVCEKPLTGSLAAVDEIVEAERRAKGTLMPIFQYRYGDGIQKAKYIIDAGIAGKFYMGAVETFWLRKPEYYAVPWRGKWATELGGVLVTHALHLHDMLFHLAGPAARVFGRVATRVNDIEVEDCASVSLLMQNGAFVSLSCTLGSQQQISRLRLHFENVTFESNHDPYAPGKGPWQIIAANDEVQARIDAAVGDWRPVAPRFNTQMARFHDYLSGKGPLPVTSADARRALELVTAIYQSSDSGADIALPIGRDSPKYADWRAKTR</sequence>
<comment type="caution">
    <text evidence="3">The sequence shown here is derived from an EMBL/GenBank/DDBJ whole genome shotgun (WGS) entry which is preliminary data.</text>
</comment>
<dbReference type="InterPro" id="IPR036291">
    <property type="entry name" value="NAD(P)-bd_dom_sf"/>
</dbReference>
<dbReference type="SUPFAM" id="SSF51735">
    <property type="entry name" value="NAD(P)-binding Rossmann-fold domains"/>
    <property type="match status" value="1"/>
</dbReference>
<organism evidence="3 6">
    <name type="scientific">Rhizobium azibense</name>
    <dbReference type="NCBI Taxonomy" id="1136135"/>
    <lineage>
        <taxon>Bacteria</taxon>
        <taxon>Pseudomonadati</taxon>
        <taxon>Pseudomonadota</taxon>
        <taxon>Alphaproteobacteria</taxon>
        <taxon>Hyphomicrobiales</taxon>
        <taxon>Rhizobiaceae</taxon>
        <taxon>Rhizobium/Agrobacterium group</taxon>
        <taxon>Rhizobium</taxon>
    </lineage>
</organism>
<evidence type="ECO:0000313" key="4">
    <source>
        <dbReference type="EMBL" id="TCU38867.1"/>
    </source>
</evidence>
<reference evidence="5 6" key="1">
    <citation type="submission" date="2019-03" db="EMBL/GenBank/DDBJ databases">
        <title>Genomic Encyclopedia of Type Strains, Phase IV (KMG-V): Genome sequencing to study the core and pangenomes of soil and plant-associated prokaryotes.</title>
        <authorList>
            <person name="Whitman W."/>
        </authorList>
    </citation>
    <scope>NUCLEOTIDE SEQUENCE [LARGE SCALE GENOMIC DNA]</scope>
    <source>
        <strain evidence="3 6">Gr42</strain>
        <strain evidence="4 5">IE4868</strain>
    </source>
</reference>
<dbReference type="PANTHER" id="PTHR43249">
    <property type="entry name" value="UDP-N-ACETYL-2-AMINO-2-DEOXY-D-GLUCURONATE OXIDASE"/>
    <property type="match status" value="1"/>
</dbReference>
<gene>
    <name evidence="4" type="ORF">EV129_104477</name>
    <name evidence="3" type="ORF">EV130_104538</name>
</gene>
<dbReference type="EMBL" id="SMBJ01000004">
    <property type="protein sequence ID" value="TCU26920.1"/>
    <property type="molecule type" value="Genomic_DNA"/>
</dbReference>
<dbReference type="Gene3D" id="3.30.360.10">
    <property type="entry name" value="Dihydrodipicolinate Reductase, domain 2"/>
    <property type="match status" value="1"/>
</dbReference>
<feature type="domain" description="GFO/IDH/MocA-like oxidoreductase" evidence="2">
    <location>
        <begin position="138"/>
        <end position="257"/>
    </location>
</feature>
<evidence type="ECO:0000313" key="5">
    <source>
        <dbReference type="Proteomes" id="UP000295507"/>
    </source>
</evidence>
<dbReference type="AlphaFoldDB" id="A0A4R3QWS4"/>
<accession>A0A4R3QWS4</accession>
<dbReference type="EMBL" id="SMBK01000004">
    <property type="protein sequence ID" value="TCU38867.1"/>
    <property type="molecule type" value="Genomic_DNA"/>
</dbReference>
<dbReference type="Pfam" id="PF22725">
    <property type="entry name" value="GFO_IDH_MocA_C3"/>
    <property type="match status" value="1"/>
</dbReference>
<name>A0A4R3QWS4_9HYPH</name>
<feature type="domain" description="Gfo/Idh/MocA-like oxidoreductase N-terminal" evidence="1">
    <location>
        <begin position="11"/>
        <end position="128"/>
    </location>
</feature>
<dbReference type="Proteomes" id="UP000295547">
    <property type="component" value="Unassembled WGS sequence"/>
</dbReference>
<dbReference type="Pfam" id="PF01408">
    <property type="entry name" value="GFO_IDH_MocA"/>
    <property type="match status" value="1"/>
</dbReference>
<proteinExistence type="predicted"/>
<evidence type="ECO:0000259" key="1">
    <source>
        <dbReference type="Pfam" id="PF01408"/>
    </source>
</evidence>
<evidence type="ECO:0000313" key="3">
    <source>
        <dbReference type="EMBL" id="TCU26920.1"/>
    </source>
</evidence>
<keyword evidence="6" id="KW-1185">Reference proteome</keyword>
<dbReference type="PANTHER" id="PTHR43249:SF1">
    <property type="entry name" value="D-GLUCOSIDE 3-DEHYDROGENASE"/>
    <property type="match status" value="1"/>
</dbReference>
<evidence type="ECO:0000313" key="6">
    <source>
        <dbReference type="Proteomes" id="UP000295547"/>
    </source>
</evidence>
<dbReference type="GO" id="GO:0000166">
    <property type="term" value="F:nucleotide binding"/>
    <property type="evidence" value="ECO:0007669"/>
    <property type="project" value="InterPro"/>
</dbReference>
<dbReference type="Proteomes" id="UP000295507">
    <property type="component" value="Unassembled WGS sequence"/>
</dbReference>
<dbReference type="InterPro" id="IPR000683">
    <property type="entry name" value="Gfo/Idh/MocA-like_OxRdtase_N"/>
</dbReference>
<dbReference type="Gene3D" id="3.40.50.720">
    <property type="entry name" value="NAD(P)-binding Rossmann-like Domain"/>
    <property type="match status" value="1"/>
</dbReference>